<evidence type="ECO:0000313" key="5">
    <source>
        <dbReference type="Proteomes" id="UP000198815"/>
    </source>
</evidence>
<dbReference type="Pfam" id="PF13560">
    <property type="entry name" value="HTH_31"/>
    <property type="match status" value="1"/>
</dbReference>
<dbReference type="PROSITE" id="PS50943">
    <property type="entry name" value="HTH_CROC1"/>
    <property type="match status" value="1"/>
</dbReference>
<keyword evidence="1" id="KW-0238">DNA-binding</keyword>
<evidence type="ECO:0000256" key="2">
    <source>
        <dbReference type="SAM" id="MobiDB-lite"/>
    </source>
</evidence>
<dbReference type="GO" id="GO:0005829">
    <property type="term" value="C:cytosol"/>
    <property type="evidence" value="ECO:0007669"/>
    <property type="project" value="TreeGrafter"/>
</dbReference>
<keyword evidence="5" id="KW-1185">Reference proteome</keyword>
<dbReference type="AlphaFoldDB" id="A0A1H9U855"/>
<dbReference type="CDD" id="cd00093">
    <property type="entry name" value="HTH_XRE"/>
    <property type="match status" value="1"/>
</dbReference>
<dbReference type="PANTHER" id="PTHR46797">
    <property type="entry name" value="HTH-TYPE TRANSCRIPTIONAL REGULATOR"/>
    <property type="match status" value="1"/>
</dbReference>
<protein>
    <submittedName>
        <fullName evidence="4">Helix-turn-helix domain-containing protein</fullName>
    </submittedName>
</protein>
<feature type="compositionally biased region" description="Pro residues" evidence="2">
    <location>
        <begin position="7"/>
        <end position="17"/>
    </location>
</feature>
<name>A0A1H9U855_9ACTN</name>
<gene>
    <name evidence="4" type="ORF">SAMN05443377_1482</name>
</gene>
<dbReference type="STRING" id="64702.SAMN05443377_1482"/>
<dbReference type="SUPFAM" id="SSF47413">
    <property type="entry name" value="lambda repressor-like DNA-binding domains"/>
    <property type="match status" value="1"/>
</dbReference>
<dbReference type="PANTHER" id="PTHR46797:SF1">
    <property type="entry name" value="METHYLPHOSPHONATE SYNTHASE"/>
    <property type="match status" value="1"/>
</dbReference>
<dbReference type="OrthoDB" id="3188736at2"/>
<evidence type="ECO:0000256" key="1">
    <source>
        <dbReference type="ARBA" id="ARBA00023125"/>
    </source>
</evidence>
<dbReference type="GO" id="GO:0003700">
    <property type="term" value="F:DNA-binding transcription factor activity"/>
    <property type="evidence" value="ECO:0007669"/>
    <property type="project" value="TreeGrafter"/>
</dbReference>
<dbReference type="InterPro" id="IPR010982">
    <property type="entry name" value="Lambda_DNA-bd_dom_sf"/>
</dbReference>
<organism evidence="4 5">
    <name type="scientific">Propionibacterium cyclohexanicum</name>
    <dbReference type="NCBI Taxonomy" id="64702"/>
    <lineage>
        <taxon>Bacteria</taxon>
        <taxon>Bacillati</taxon>
        <taxon>Actinomycetota</taxon>
        <taxon>Actinomycetes</taxon>
        <taxon>Propionibacteriales</taxon>
        <taxon>Propionibacteriaceae</taxon>
        <taxon>Propionibacterium</taxon>
    </lineage>
</organism>
<reference evidence="5" key="1">
    <citation type="submission" date="2016-10" db="EMBL/GenBank/DDBJ databases">
        <authorList>
            <person name="Varghese N."/>
            <person name="Submissions S."/>
        </authorList>
    </citation>
    <scope>NUCLEOTIDE SEQUENCE [LARGE SCALE GENOMIC DNA]</scope>
    <source>
        <strain evidence="5">DSM 16859</strain>
    </source>
</reference>
<dbReference type="EMBL" id="FOGZ01000048">
    <property type="protein sequence ID" value="SES05646.1"/>
    <property type="molecule type" value="Genomic_DNA"/>
</dbReference>
<sequence length="121" mass="12852">MTLTPAPFLPPRHPVPGPARTGGSEPLWREVLGDLLRSVRHSRGETLGEIANRAGVSPQYLSEIERGRKDPSSEMIAAVAGALDLRLADLTVAAAARLITVPSPHQPSARLLPRVELALAA</sequence>
<evidence type="ECO:0000313" key="4">
    <source>
        <dbReference type="EMBL" id="SES05646.1"/>
    </source>
</evidence>
<dbReference type="RefSeq" id="WP_091971650.1">
    <property type="nucleotide sequence ID" value="NZ_FOGZ01000048.1"/>
</dbReference>
<proteinExistence type="predicted"/>
<dbReference type="Gene3D" id="1.10.260.40">
    <property type="entry name" value="lambda repressor-like DNA-binding domains"/>
    <property type="match status" value="1"/>
</dbReference>
<dbReference type="GO" id="GO:0003677">
    <property type="term" value="F:DNA binding"/>
    <property type="evidence" value="ECO:0007669"/>
    <property type="project" value="UniProtKB-KW"/>
</dbReference>
<feature type="domain" description="HTH cro/C1-type" evidence="3">
    <location>
        <begin position="36"/>
        <end position="90"/>
    </location>
</feature>
<dbReference type="InterPro" id="IPR050807">
    <property type="entry name" value="TransReg_Diox_bact_type"/>
</dbReference>
<dbReference type="Proteomes" id="UP000198815">
    <property type="component" value="Unassembled WGS sequence"/>
</dbReference>
<dbReference type="SMART" id="SM00530">
    <property type="entry name" value="HTH_XRE"/>
    <property type="match status" value="1"/>
</dbReference>
<accession>A0A1H9U855</accession>
<evidence type="ECO:0000259" key="3">
    <source>
        <dbReference type="PROSITE" id="PS50943"/>
    </source>
</evidence>
<dbReference type="InterPro" id="IPR001387">
    <property type="entry name" value="Cro/C1-type_HTH"/>
</dbReference>
<feature type="region of interest" description="Disordered" evidence="2">
    <location>
        <begin position="1"/>
        <end position="25"/>
    </location>
</feature>